<dbReference type="Proteomes" id="UP001732700">
    <property type="component" value="Chromosome 7C"/>
</dbReference>
<accession>A0ACD5ZZV0</accession>
<evidence type="ECO:0000313" key="2">
    <source>
        <dbReference type="Proteomes" id="UP001732700"/>
    </source>
</evidence>
<reference evidence="1" key="1">
    <citation type="submission" date="2021-05" db="EMBL/GenBank/DDBJ databases">
        <authorList>
            <person name="Scholz U."/>
            <person name="Mascher M."/>
            <person name="Fiebig A."/>
        </authorList>
    </citation>
    <scope>NUCLEOTIDE SEQUENCE [LARGE SCALE GENOMIC DNA]</scope>
</reference>
<protein>
    <submittedName>
        <fullName evidence="1">Uncharacterized protein</fullName>
    </submittedName>
</protein>
<dbReference type="EnsemblPlants" id="AVESA.00010b.r2.7CG0671490.3">
    <property type="protein sequence ID" value="AVESA.00010b.r2.7CG0671490.3.CDS.1"/>
    <property type="gene ID" value="AVESA.00010b.r2.7CG0671490"/>
</dbReference>
<proteinExistence type="predicted"/>
<name>A0ACD5ZZV0_AVESA</name>
<keyword evidence="2" id="KW-1185">Reference proteome</keyword>
<evidence type="ECO:0000313" key="1">
    <source>
        <dbReference type="EnsemblPlants" id="AVESA.00010b.r2.7CG0671490.3.CDS.1"/>
    </source>
</evidence>
<sequence length="96" mass="10796">MVLDSLSSPHRRSQNTFFLSSPKRPQSSRDEGSWSALVERHRFLLTTLVVLAFLCTIYMYFAVTLGTPEACSGLMGDEMAVCQEKSALHHGKLKYL</sequence>
<reference evidence="1" key="2">
    <citation type="submission" date="2025-09" db="UniProtKB">
        <authorList>
            <consortium name="EnsemblPlants"/>
        </authorList>
    </citation>
    <scope>IDENTIFICATION</scope>
</reference>
<organism evidence="1 2">
    <name type="scientific">Avena sativa</name>
    <name type="common">Oat</name>
    <dbReference type="NCBI Taxonomy" id="4498"/>
    <lineage>
        <taxon>Eukaryota</taxon>
        <taxon>Viridiplantae</taxon>
        <taxon>Streptophyta</taxon>
        <taxon>Embryophyta</taxon>
        <taxon>Tracheophyta</taxon>
        <taxon>Spermatophyta</taxon>
        <taxon>Magnoliopsida</taxon>
        <taxon>Liliopsida</taxon>
        <taxon>Poales</taxon>
        <taxon>Poaceae</taxon>
        <taxon>BOP clade</taxon>
        <taxon>Pooideae</taxon>
        <taxon>Poodae</taxon>
        <taxon>Poeae</taxon>
        <taxon>Poeae Chloroplast Group 1 (Aveneae type)</taxon>
        <taxon>Aveninae</taxon>
        <taxon>Avena</taxon>
    </lineage>
</organism>